<protein>
    <recommendedName>
        <fullName evidence="3">SprT-like domain-containing protein</fullName>
    </recommendedName>
</protein>
<gene>
    <name evidence="1" type="ORF">MICPUN_108070</name>
</gene>
<evidence type="ECO:0000313" key="1">
    <source>
        <dbReference type="EMBL" id="ACO62578.1"/>
    </source>
</evidence>
<keyword evidence="2" id="KW-1185">Reference proteome</keyword>
<organism evidence="1 2">
    <name type="scientific">Micromonas commoda (strain RCC299 / NOUM17 / CCMP2709)</name>
    <name type="common">Picoplanktonic green alga</name>
    <dbReference type="NCBI Taxonomy" id="296587"/>
    <lineage>
        <taxon>Eukaryota</taxon>
        <taxon>Viridiplantae</taxon>
        <taxon>Chlorophyta</taxon>
        <taxon>Mamiellophyceae</taxon>
        <taxon>Mamiellales</taxon>
        <taxon>Mamiellaceae</taxon>
        <taxon>Micromonas</taxon>
    </lineage>
</organism>
<dbReference type="GeneID" id="8242993"/>
<dbReference type="Proteomes" id="UP000002009">
    <property type="component" value="Chromosome 4"/>
</dbReference>
<dbReference type="KEGG" id="mis:MICPUN_108070"/>
<reference evidence="1 2" key="1">
    <citation type="journal article" date="2009" name="Science">
        <title>Green evolution and dynamic adaptations revealed by genomes of the marine picoeukaryotes Micromonas.</title>
        <authorList>
            <person name="Worden A.Z."/>
            <person name="Lee J.H."/>
            <person name="Mock T."/>
            <person name="Rouze P."/>
            <person name="Simmons M.P."/>
            <person name="Aerts A.L."/>
            <person name="Allen A.E."/>
            <person name="Cuvelier M.L."/>
            <person name="Derelle E."/>
            <person name="Everett M.V."/>
            <person name="Foulon E."/>
            <person name="Grimwood J."/>
            <person name="Gundlach H."/>
            <person name="Henrissat B."/>
            <person name="Napoli C."/>
            <person name="McDonald S.M."/>
            <person name="Parker M.S."/>
            <person name="Rombauts S."/>
            <person name="Salamov A."/>
            <person name="Von Dassow P."/>
            <person name="Badger J.H."/>
            <person name="Coutinho P.M."/>
            <person name="Demir E."/>
            <person name="Dubchak I."/>
            <person name="Gentemann C."/>
            <person name="Eikrem W."/>
            <person name="Gready J.E."/>
            <person name="John U."/>
            <person name="Lanier W."/>
            <person name="Lindquist E.A."/>
            <person name="Lucas S."/>
            <person name="Mayer K.F."/>
            <person name="Moreau H."/>
            <person name="Not F."/>
            <person name="Otillar R."/>
            <person name="Panaud O."/>
            <person name="Pangilinan J."/>
            <person name="Paulsen I."/>
            <person name="Piegu B."/>
            <person name="Poliakov A."/>
            <person name="Robbens S."/>
            <person name="Schmutz J."/>
            <person name="Toulza E."/>
            <person name="Wyss T."/>
            <person name="Zelensky A."/>
            <person name="Zhou K."/>
            <person name="Armbrust E.V."/>
            <person name="Bhattacharya D."/>
            <person name="Goodenough U.W."/>
            <person name="Van de Peer Y."/>
            <person name="Grigoriev I.V."/>
        </authorList>
    </citation>
    <scope>NUCLEOTIDE SEQUENCE [LARGE SCALE GENOMIC DNA]</scope>
    <source>
        <strain evidence="2">RCC299 / NOUM17</strain>
    </source>
</reference>
<proteinExistence type="predicted"/>
<name>C1E3M8_MICCC</name>
<evidence type="ECO:0008006" key="3">
    <source>
        <dbReference type="Google" id="ProtNLM"/>
    </source>
</evidence>
<dbReference type="InParanoid" id="C1E3M8"/>
<dbReference type="EMBL" id="CP001325">
    <property type="protein sequence ID" value="ACO62578.1"/>
    <property type="molecule type" value="Genomic_DNA"/>
</dbReference>
<dbReference type="RefSeq" id="XP_002501320.1">
    <property type="nucleotide sequence ID" value="XM_002501274.1"/>
</dbReference>
<dbReference type="OrthoDB" id="497596at2759"/>
<sequence length="106" mass="11647">MLDPRFDNVLGCLRHELAHALVGPDEDHGPAWVRAATALRTPKDWATDTTGSFYNRPMVVAGWSAHDVANAAGRAFRLPPELFEKNVWAGDGTRTVFTDQDGNVVM</sequence>
<accession>C1E3M8</accession>
<dbReference type="AlphaFoldDB" id="C1E3M8"/>
<evidence type="ECO:0000313" key="2">
    <source>
        <dbReference type="Proteomes" id="UP000002009"/>
    </source>
</evidence>